<feature type="transmembrane region" description="Helical" evidence="1">
    <location>
        <begin position="48"/>
        <end position="73"/>
    </location>
</feature>
<evidence type="ECO:0000256" key="1">
    <source>
        <dbReference type="SAM" id="Phobius"/>
    </source>
</evidence>
<feature type="transmembrane region" description="Helical" evidence="1">
    <location>
        <begin position="85"/>
        <end position="106"/>
    </location>
</feature>
<reference evidence="2" key="5">
    <citation type="journal article" date="2021" name="G3 (Bethesda)">
        <title>Aegilops tauschii genome assembly Aet v5.0 features greater sequence contiguity and improved annotation.</title>
        <authorList>
            <person name="Wang L."/>
            <person name="Zhu T."/>
            <person name="Rodriguez J.C."/>
            <person name="Deal K.R."/>
            <person name="Dubcovsky J."/>
            <person name="McGuire P.E."/>
            <person name="Lux T."/>
            <person name="Spannagl M."/>
            <person name="Mayer K.F.X."/>
            <person name="Baldrich P."/>
            <person name="Meyers B.C."/>
            <person name="Huo N."/>
            <person name="Gu Y.Q."/>
            <person name="Zhou H."/>
            <person name="Devos K.M."/>
            <person name="Bennetzen J.L."/>
            <person name="Unver T."/>
            <person name="Budak H."/>
            <person name="Gulick P.J."/>
            <person name="Galiba G."/>
            <person name="Kalapos B."/>
            <person name="Nelson D.R."/>
            <person name="Li P."/>
            <person name="You F.M."/>
            <person name="Luo M.C."/>
            <person name="Dvorak J."/>
        </authorList>
    </citation>
    <scope>NUCLEOTIDE SEQUENCE [LARGE SCALE GENOMIC DNA]</scope>
    <source>
        <strain evidence="2">cv. AL8/78</strain>
    </source>
</reference>
<reference evidence="3" key="2">
    <citation type="journal article" date="2017" name="Nat. Plants">
        <title>The Aegilops tauschii genome reveals multiple impacts of transposons.</title>
        <authorList>
            <person name="Zhao G."/>
            <person name="Zou C."/>
            <person name="Li K."/>
            <person name="Wang K."/>
            <person name="Li T."/>
            <person name="Gao L."/>
            <person name="Zhang X."/>
            <person name="Wang H."/>
            <person name="Yang Z."/>
            <person name="Liu X."/>
            <person name="Jiang W."/>
            <person name="Mao L."/>
            <person name="Kong X."/>
            <person name="Jiao Y."/>
            <person name="Jia J."/>
        </authorList>
    </citation>
    <scope>NUCLEOTIDE SEQUENCE [LARGE SCALE GENOMIC DNA]</scope>
    <source>
        <strain evidence="3">cv. AL8/78</strain>
    </source>
</reference>
<reference evidence="2" key="3">
    <citation type="journal article" date="2017" name="Nature">
        <title>Genome sequence of the progenitor of the wheat D genome Aegilops tauschii.</title>
        <authorList>
            <person name="Luo M.C."/>
            <person name="Gu Y.Q."/>
            <person name="Puiu D."/>
            <person name="Wang H."/>
            <person name="Twardziok S.O."/>
            <person name="Deal K.R."/>
            <person name="Huo N."/>
            <person name="Zhu T."/>
            <person name="Wang L."/>
            <person name="Wang Y."/>
            <person name="McGuire P.E."/>
            <person name="Liu S."/>
            <person name="Long H."/>
            <person name="Ramasamy R.K."/>
            <person name="Rodriguez J.C."/>
            <person name="Van S.L."/>
            <person name="Yuan L."/>
            <person name="Wang Z."/>
            <person name="Xia Z."/>
            <person name="Xiao L."/>
            <person name="Anderson O.D."/>
            <person name="Ouyang S."/>
            <person name="Liang Y."/>
            <person name="Zimin A.V."/>
            <person name="Pertea G."/>
            <person name="Qi P."/>
            <person name="Bennetzen J.L."/>
            <person name="Dai X."/>
            <person name="Dawson M.W."/>
            <person name="Muller H.G."/>
            <person name="Kugler K."/>
            <person name="Rivarola-Duarte L."/>
            <person name="Spannagl M."/>
            <person name="Mayer K.F.X."/>
            <person name="Lu F.H."/>
            <person name="Bevan M.W."/>
            <person name="Leroy P."/>
            <person name="Li P."/>
            <person name="You F.M."/>
            <person name="Sun Q."/>
            <person name="Liu Z."/>
            <person name="Lyons E."/>
            <person name="Wicker T."/>
            <person name="Salzberg S.L."/>
            <person name="Devos K.M."/>
            <person name="Dvorak J."/>
        </authorList>
    </citation>
    <scope>NUCLEOTIDE SEQUENCE [LARGE SCALE GENOMIC DNA]</scope>
    <source>
        <strain evidence="2">cv. AL8/78</strain>
    </source>
</reference>
<dbReference type="Proteomes" id="UP000015105">
    <property type="component" value="Chromosome 7D"/>
</dbReference>
<dbReference type="EnsemblPlants" id="AET7Gv20025900.1">
    <property type="protein sequence ID" value="AET7Gv20025900.1"/>
    <property type="gene ID" value="AET7Gv20025900"/>
</dbReference>
<feature type="transmembrane region" description="Helical" evidence="1">
    <location>
        <begin position="15"/>
        <end position="36"/>
    </location>
</feature>
<keyword evidence="1" id="KW-0472">Membrane</keyword>
<name>A0A453QBH5_AEGTS</name>
<protein>
    <submittedName>
        <fullName evidence="2">Uncharacterized protein</fullName>
    </submittedName>
</protein>
<keyword evidence="3" id="KW-1185">Reference proteome</keyword>
<evidence type="ECO:0000313" key="2">
    <source>
        <dbReference type="EnsemblPlants" id="AET7Gv20025900.1"/>
    </source>
</evidence>
<reference evidence="2" key="4">
    <citation type="submission" date="2019-03" db="UniProtKB">
        <authorList>
            <consortium name="EnsemblPlants"/>
        </authorList>
    </citation>
    <scope>IDENTIFICATION</scope>
</reference>
<dbReference type="Gramene" id="AET7Gv20025900.1">
    <property type="protein sequence ID" value="AET7Gv20025900.1"/>
    <property type="gene ID" value="AET7Gv20025900"/>
</dbReference>
<keyword evidence="1" id="KW-1133">Transmembrane helix</keyword>
<evidence type="ECO:0000313" key="3">
    <source>
        <dbReference type="Proteomes" id="UP000015105"/>
    </source>
</evidence>
<accession>A0A453QBH5</accession>
<dbReference type="AlphaFoldDB" id="A0A453QBH5"/>
<keyword evidence="1" id="KW-0812">Transmembrane</keyword>
<organism evidence="2 3">
    <name type="scientific">Aegilops tauschii subsp. strangulata</name>
    <name type="common">Goatgrass</name>
    <dbReference type="NCBI Taxonomy" id="200361"/>
    <lineage>
        <taxon>Eukaryota</taxon>
        <taxon>Viridiplantae</taxon>
        <taxon>Streptophyta</taxon>
        <taxon>Embryophyta</taxon>
        <taxon>Tracheophyta</taxon>
        <taxon>Spermatophyta</taxon>
        <taxon>Magnoliopsida</taxon>
        <taxon>Liliopsida</taxon>
        <taxon>Poales</taxon>
        <taxon>Poaceae</taxon>
        <taxon>BOP clade</taxon>
        <taxon>Pooideae</taxon>
        <taxon>Triticodae</taxon>
        <taxon>Triticeae</taxon>
        <taxon>Triticinae</taxon>
        <taxon>Aegilops</taxon>
    </lineage>
</organism>
<proteinExistence type="predicted"/>
<sequence>PATSYEVECFRPNCLLIHGPVLIPSVCLFPSLLPIASRISLCHSTTSCPLLPLSLTMFFVIVVLVYCLLHAIIIRQLLLSCFATLSWSLPYFWYARIVIFLFCVLLRTM</sequence>
<reference evidence="3" key="1">
    <citation type="journal article" date="2014" name="Science">
        <title>Ancient hybridizations among the ancestral genomes of bread wheat.</title>
        <authorList>
            <consortium name="International Wheat Genome Sequencing Consortium,"/>
            <person name="Marcussen T."/>
            <person name="Sandve S.R."/>
            <person name="Heier L."/>
            <person name="Spannagl M."/>
            <person name="Pfeifer M."/>
            <person name="Jakobsen K.S."/>
            <person name="Wulff B.B."/>
            <person name="Steuernagel B."/>
            <person name="Mayer K.F."/>
            <person name="Olsen O.A."/>
        </authorList>
    </citation>
    <scope>NUCLEOTIDE SEQUENCE [LARGE SCALE GENOMIC DNA]</scope>
    <source>
        <strain evidence="3">cv. AL8/78</strain>
    </source>
</reference>